<reference evidence="1" key="1">
    <citation type="submission" date="2021-01" db="EMBL/GenBank/DDBJ databases">
        <title>Whole genome shotgun sequence of Rhizocola hellebori NBRC 109834.</title>
        <authorList>
            <person name="Komaki H."/>
            <person name="Tamura T."/>
        </authorList>
    </citation>
    <scope>NUCLEOTIDE SEQUENCE</scope>
    <source>
        <strain evidence="1">NBRC 109834</strain>
    </source>
</reference>
<protein>
    <submittedName>
        <fullName evidence="1">Uncharacterized protein</fullName>
    </submittedName>
</protein>
<proteinExistence type="predicted"/>
<dbReference type="AlphaFoldDB" id="A0A8J3QH65"/>
<accession>A0A8J3QH65</accession>
<keyword evidence="2" id="KW-1185">Reference proteome</keyword>
<comment type="caution">
    <text evidence="1">The sequence shown here is derived from an EMBL/GenBank/DDBJ whole genome shotgun (WGS) entry which is preliminary data.</text>
</comment>
<evidence type="ECO:0000313" key="2">
    <source>
        <dbReference type="Proteomes" id="UP000612899"/>
    </source>
</evidence>
<dbReference type="Proteomes" id="UP000612899">
    <property type="component" value="Unassembled WGS sequence"/>
</dbReference>
<dbReference type="EMBL" id="BONY01000107">
    <property type="protein sequence ID" value="GIH10803.1"/>
    <property type="molecule type" value="Genomic_DNA"/>
</dbReference>
<sequence length="110" mass="12010">MGQSYYSFFSPMLDDSGLGLDTTALVGKLITCNAELNALLAGSKGVLERGVWVDFADGLSNCRRRCEAAWARYAEIDFPTTEDRAHLDEAFAASVAQMQDLISRFPHASS</sequence>
<evidence type="ECO:0000313" key="1">
    <source>
        <dbReference type="EMBL" id="GIH10803.1"/>
    </source>
</evidence>
<dbReference type="RefSeq" id="WP_203914524.1">
    <property type="nucleotide sequence ID" value="NZ_BONY01000107.1"/>
</dbReference>
<gene>
    <name evidence="1" type="ORF">Rhe02_88700</name>
</gene>
<name>A0A8J3QH65_9ACTN</name>
<organism evidence="1 2">
    <name type="scientific">Rhizocola hellebori</name>
    <dbReference type="NCBI Taxonomy" id="1392758"/>
    <lineage>
        <taxon>Bacteria</taxon>
        <taxon>Bacillati</taxon>
        <taxon>Actinomycetota</taxon>
        <taxon>Actinomycetes</taxon>
        <taxon>Micromonosporales</taxon>
        <taxon>Micromonosporaceae</taxon>
        <taxon>Rhizocola</taxon>
    </lineage>
</organism>